<gene>
    <name evidence="2" type="ORF">A2Z24_01855</name>
</gene>
<dbReference type="GO" id="GO:0004722">
    <property type="term" value="F:protein serine/threonine phosphatase activity"/>
    <property type="evidence" value="ECO:0007669"/>
    <property type="project" value="InterPro"/>
</dbReference>
<feature type="domain" description="PPM-type phosphatase" evidence="1">
    <location>
        <begin position="4"/>
        <end position="256"/>
    </location>
</feature>
<dbReference type="SMART" id="SM00331">
    <property type="entry name" value="PP2C_SIG"/>
    <property type="match status" value="1"/>
</dbReference>
<dbReference type="AlphaFoldDB" id="A0A1G1WF86"/>
<comment type="caution">
    <text evidence="2">The sequence shown here is derived from an EMBL/GenBank/DDBJ whole genome shotgun (WGS) entry which is preliminary data.</text>
</comment>
<evidence type="ECO:0000313" key="2">
    <source>
        <dbReference type="EMBL" id="OGY26120.1"/>
    </source>
</evidence>
<protein>
    <recommendedName>
        <fullName evidence="1">PPM-type phosphatase domain-containing protein</fullName>
    </recommendedName>
</protein>
<dbReference type="SUPFAM" id="SSF81606">
    <property type="entry name" value="PP2C-like"/>
    <property type="match status" value="1"/>
</dbReference>
<organism evidence="2 3">
    <name type="scientific">Candidatus Woykebacteria bacterium RBG_16_44_10</name>
    <dbReference type="NCBI Taxonomy" id="1802597"/>
    <lineage>
        <taxon>Bacteria</taxon>
        <taxon>Candidatus Woykeibacteriota</taxon>
    </lineage>
</organism>
<dbReference type="Gene3D" id="3.60.40.10">
    <property type="entry name" value="PPM-type phosphatase domain"/>
    <property type="match status" value="1"/>
</dbReference>
<dbReference type="STRING" id="1802597.A2Z24_01855"/>
<evidence type="ECO:0000313" key="3">
    <source>
        <dbReference type="Proteomes" id="UP000177588"/>
    </source>
</evidence>
<name>A0A1G1WF86_9BACT</name>
<dbReference type="InterPro" id="IPR015655">
    <property type="entry name" value="PP2C"/>
</dbReference>
<dbReference type="EMBL" id="MHCT01000015">
    <property type="protein sequence ID" value="OGY26120.1"/>
    <property type="molecule type" value="Genomic_DNA"/>
</dbReference>
<sequence length="258" mass="28089">MKLKFFTASIPSISHPKENQDAYFIDEKEGMAGVFDGVGGLSHAGQAASWAASCFQTELRLESLEKTFQKCHLTLKEKGIEAFGREGATTVAIVKIYPTKETESLVVWGSVGDSRIYHLTSEGLQQVSISDSLVTQALEKGWINQSKAEKINQATSLKGFNEVEKGLFQSRNILTQALGIGIFQPRIGKFKVKKGETVTLTTDGVSDNLTEKEISGILKQAVKDPAKALVETAAKVPQSTSLRAKPDDITAIVLRFEP</sequence>
<reference evidence="2 3" key="1">
    <citation type="journal article" date="2016" name="Nat. Commun.">
        <title>Thousands of microbial genomes shed light on interconnected biogeochemical processes in an aquifer system.</title>
        <authorList>
            <person name="Anantharaman K."/>
            <person name="Brown C.T."/>
            <person name="Hug L.A."/>
            <person name="Sharon I."/>
            <person name="Castelle C.J."/>
            <person name="Probst A.J."/>
            <person name="Thomas B.C."/>
            <person name="Singh A."/>
            <person name="Wilkins M.J."/>
            <person name="Karaoz U."/>
            <person name="Brodie E.L."/>
            <person name="Williams K.H."/>
            <person name="Hubbard S.S."/>
            <person name="Banfield J.F."/>
        </authorList>
    </citation>
    <scope>NUCLEOTIDE SEQUENCE [LARGE SCALE GENOMIC DNA]</scope>
</reference>
<dbReference type="PANTHER" id="PTHR47992">
    <property type="entry name" value="PROTEIN PHOSPHATASE"/>
    <property type="match status" value="1"/>
</dbReference>
<dbReference type="CDD" id="cd00143">
    <property type="entry name" value="PP2Cc"/>
    <property type="match status" value="1"/>
</dbReference>
<dbReference type="Proteomes" id="UP000177588">
    <property type="component" value="Unassembled WGS sequence"/>
</dbReference>
<dbReference type="PROSITE" id="PS51746">
    <property type="entry name" value="PPM_2"/>
    <property type="match status" value="1"/>
</dbReference>
<dbReference type="InterPro" id="IPR036457">
    <property type="entry name" value="PPM-type-like_dom_sf"/>
</dbReference>
<accession>A0A1G1WF86</accession>
<proteinExistence type="predicted"/>
<dbReference type="Pfam" id="PF13672">
    <property type="entry name" value="PP2C_2"/>
    <property type="match status" value="1"/>
</dbReference>
<evidence type="ECO:0000259" key="1">
    <source>
        <dbReference type="PROSITE" id="PS51746"/>
    </source>
</evidence>
<dbReference type="SMART" id="SM00332">
    <property type="entry name" value="PP2Cc"/>
    <property type="match status" value="1"/>
</dbReference>
<dbReference type="InterPro" id="IPR001932">
    <property type="entry name" value="PPM-type_phosphatase-like_dom"/>
</dbReference>